<dbReference type="SUPFAM" id="SSF52091">
    <property type="entry name" value="SpoIIaa-like"/>
    <property type="match status" value="1"/>
</dbReference>
<dbReference type="Proteomes" id="UP000177506">
    <property type="component" value="Unassembled WGS sequence"/>
</dbReference>
<dbReference type="AlphaFoldDB" id="A0A1G1TJ68"/>
<dbReference type="Gene3D" id="3.30.750.24">
    <property type="entry name" value="STAS domain"/>
    <property type="match status" value="1"/>
</dbReference>
<evidence type="ECO:0008006" key="3">
    <source>
        <dbReference type="Google" id="ProtNLM"/>
    </source>
</evidence>
<comment type="caution">
    <text evidence="1">The sequence shown here is derived from an EMBL/GenBank/DDBJ whole genome shotgun (WGS) entry which is preliminary data.</text>
</comment>
<dbReference type="InterPro" id="IPR036513">
    <property type="entry name" value="STAS_dom_sf"/>
</dbReference>
<protein>
    <recommendedName>
        <fullName evidence="3">STAS domain-containing protein</fullName>
    </recommendedName>
</protein>
<organism evidence="1 2">
    <name type="scientific">Hymenobacter coccineus</name>
    <dbReference type="NCBI Taxonomy" id="1908235"/>
    <lineage>
        <taxon>Bacteria</taxon>
        <taxon>Pseudomonadati</taxon>
        <taxon>Bacteroidota</taxon>
        <taxon>Cytophagia</taxon>
        <taxon>Cytophagales</taxon>
        <taxon>Hymenobacteraceae</taxon>
        <taxon>Hymenobacter</taxon>
    </lineage>
</organism>
<keyword evidence="2" id="KW-1185">Reference proteome</keyword>
<evidence type="ECO:0000313" key="1">
    <source>
        <dbReference type="EMBL" id="OGX90925.1"/>
    </source>
</evidence>
<proteinExistence type="predicted"/>
<gene>
    <name evidence="1" type="ORF">BEN49_21620</name>
</gene>
<accession>A0A1G1TJ68</accession>
<reference evidence="1 2" key="1">
    <citation type="submission" date="2016-08" db="EMBL/GenBank/DDBJ databases">
        <title>Hymenobacter coccineus sp. nov., Hymenobacter lapidarius sp. nov. and Hymenobacter glacialis sp. nov., isolated from Antarctic soil.</title>
        <authorList>
            <person name="Sedlacek I."/>
            <person name="Kralova S."/>
            <person name="Kyrova K."/>
            <person name="Maslanova I."/>
            <person name="Stankova E."/>
            <person name="Vrbovska V."/>
            <person name="Nemec M."/>
            <person name="Bartak M."/>
            <person name="Svec P."/>
            <person name="Busse H.-J."/>
            <person name="Pantucek R."/>
        </authorList>
    </citation>
    <scope>NUCLEOTIDE SEQUENCE [LARGE SCALE GENOMIC DNA]</scope>
    <source>
        <strain evidence="1 2">CCM 8649</strain>
    </source>
</reference>
<sequence length="108" mass="11807">MRVYQEVLPNSCLLILTDSDGWAGLAPLARALRWALHQPQRRVWVDCSSLADLSAHALFLLRQGAERLRQRGGCLVLCHPPASLSEPQPEGPPPGYKVAASLLDADQV</sequence>
<evidence type="ECO:0000313" key="2">
    <source>
        <dbReference type="Proteomes" id="UP000177506"/>
    </source>
</evidence>
<dbReference type="EMBL" id="MDZA01000104">
    <property type="protein sequence ID" value="OGX90925.1"/>
    <property type="molecule type" value="Genomic_DNA"/>
</dbReference>
<name>A0A1G1TJ68_9BACT</name>